<dbReference type="EMBL" id="GEDC01005682">
    <property type="protein sequence ID" value="JAS31616.1"/>
    <property type="molecule type" value="Transcribed_RNA"/>
</dbReference>
<feature type="region of interest" description="Disordered" evidence="1">
    <location>
        <begin position="314"/>
        <end position="335"/>
    </location>
</feature>
<dbReference type="InterPro" id="IPR018800">
    <property type="entry name" value="PRCC"/>
</dbReference>
<dbReference type="EMBL" id="GEDC01020988">
    <property type="protein sequence ID" value="JAS16310.1"/>
    <property type="molecule type" value="Transcribed_RNA"/>
</dbReference>
<organism evidence="5">
    <name type="scientific">Clastoptera arizonana</name>
    <name type="common">Arizona spittle bug</name>
    <dbReference type="NCBI Taxonomy" id="38151"/>
    <lineage>
        <taxon>Eukaryota</taxon>
        <taxon>Metazoa</taxon>
        <taxon>Ecdysozoa</taxon>
        <taxon>Arthropoda</taxon>
        <taxon>Hexapoda</taxon>
        <taxon>Insecta</taxon>
        <taxon>Pterygota</taxon>
        <taxon>Neoptera</taxon>
        <taxon>Paraneoptera</taxon>
        <taxon>Hemiptera</taxon>
        <taxon>Auchenorrhyncha</taxon>
        <taxon>Cercopoidea</taxon>
        <taxon>Clastopteridae</taxon>
        <taxon>Clastoptera</taxon>
    </lineage>
</organism>
<accession>A0A1B6EDA7</accession>
<name>A0A1B6EDA7_9HEMI</name>
<dbReference type="PANTHER" id="PTHR13621:SF2">
    <property type="entry name" value="PROLINE-RICH PROTEIN PRCC"/>
    <property type="match status" value="1"/>
</dbReference>
<evidence type="ECO:0000313" key="4">
    <source>
        <dbReference type="EMBL" id="JAS31616.1"/>
    </source>
</evidence>
<proteinExistence type="predicted"/>
<protein>
    <recommendedName>
        <fullName evidence="6">Proline-rich protein PRCC</fullName>
    </recommendedName>
</protein>
<evidence type="ECO:0000256" key="1">
    <source>
        <dbReference type="SAM" id="MobiDB-lite"/>
    </source>
</evidence>
<dbReference type="AlphaFoldDB" id="A0A1B6EDA7"/>
<dbReference type="Pfam" id="PF10253">
    <property type="entry name" value="PRCC"/>
    <property type="match status" value="1"/>
</dbReference>
<sequence>MSMGLVAYGSSDESDDDEASLPKINKNTSSILKDNLGEGLSQKCIPAPLKLDNTKNNHFQETLILSTKPSVLPLPSPKSSINDLDIDIKRLKSAGTVKIAIPSLSELQNEELEQPLKKKLKPSQKGSGLFALLPNPKNQGLIPKSVNNKYTKSSTTPKLKSIPLTVEGKPSIFSDNYDSEDENDVTNNKNDLVDFFSLEKEEDIKPILPVPEVNTKPNTKANEEADNLKLTFSAKNQNTAWSRIQPSSTSQSNTEDFITFQNEDLKLDEEALQQLCGRRGRDKLQTGNVQLIDLNGDEIMPDSREWLTKQLTEEQNHMTQSHKKKDGPTSQQRRKHQITYLAFQAKEHELELKNQWANNRMSRKQTQAKYGF</sequence>
<gene>
    <name evidence="2" type="ORF">g.34015</name>
    <name evidence="5" type="ORF">g.34016</name>
    <name evidence="4" type="ORF">g.34021</name>
    <name evidence="3" type="ORF">g.34022</name>
</gene>
<dbReference type="PANTHER" id="PTHR13621">
    <property type="entry name" value="PROLINE-RICH PROTEIN PRCC"/>
    <property type="match status" value="1"/>
</dbReference>
<evidence type="ECO:0000313" key="3">
    <source>
        <dbReference type="EMBL" id="JAS16310.1"/>
    </source>
</evidence>
<evidence type="ECO:0000313" key="2">
    <source>
        <dbReference type="EMBL" id="JAS13963.1"/>
    </source>
</evidence>
<dbReference type="EMBL" id="GEDC01001387">
    <property type="protein sequence ID" value="JAS35911.1"/>
    <property type="molecule type" value="Transcribed_RNA"/>
</dbReference>
<dbReference type="EMBL" id="GEDC01023335">
    <property type="protein sequence ID" value="JAS13963.1"/>
    <property type="molecule type" value="Transcribed_RNA"/>
</dbReference>
<evidence type="ECO:0008006" key="6">
    <source>
        <dbReference type="Google" id="ProtNLM"/>
    </source>
</evidence>
<evidence type="ECO:0000313" key="5">
    <source>
        <dbReference type="EMBL" id="JAS35911.1"/>
    </source>
</evidence>
<dbReference type="GO" id="GO:0005634">
    <property type="term" value="C:nucleus"/>
    <property type="evidence" value="ECO:0007669"/>
    <property type="project" value="TreeGrafter"/>
</dbReference>
<reference evidence="5" key="1">
    <citation type="submission" date="2015-12" db="EMBL/GenBank/DDBJ databases">
        <title>De novo transcriptome assembly of four potential Pierce s Disease insect vectors from Arizona vineyards.</title>
        <authorList>
            <person name="Tassone E.E."/>
        </authorList>
    </citation>
    <scope>NUCLEOTIDE SEQUENCE</scope>
</reference>
<feature type="region of interest" description="Disordered" evidence="1">
    <location>
        <begin position="1"/>
        <end position="26"/>
    </location>
</feature>